<sequence length="271" mass="32203">MTKNTNKNKEVNRLCVTFEHPEILQEFNNYFYDKYNTVRGYRLQVLEDLISSFNETQKINNEKPQIIKDNLKLTNENKALQEEINNLKNKLKEATTLTHDHDNNNKKMANEIEDLKKKLNNYNTIKEENIRLQETNKKYLSDIDHLTNNIDNLKKQLATTHDDLNNTRNDYKTLVNTHEETINKHEKNLTEIIKDHTKNIAELNTTLKEKEETNKTLTAYTVKLKEDLNNKDNEITHKNEYINTLKNTNIINRIFKKYPEETIEEIKELTP</sequence>
<reference evidence="2" key="1">
    <citation type="submission" date="2019-04" db="EMBL/GenBank/DDBJ databases">
        <title>Evolution of Biomass-Degrading Anaerobic Consortia Revealed by Metagenomics.</title>
        <authorList>
            <person name="Peng X."/>
        </authorList>
    </citation>
    <scope>NUCLEOTIDE SEQUENCE</scope>
    <source>
        <strain evidence="2">SIG14</strain>
    </source>
</reference>
<dbReference type="Gene3D" id="1.10.287.1490">
    <property type="match status" value="1"/>
</dbReference>
<organism evidence="2 3">
    <name type="scientific">Methanobrevibacter olleyae</name>
    <dbReference type="NCBI Taxonomy" id="294671"/>
    <lineage>
        <taxon>Archaea</taxon>
        <taxon>Methanobacteriati</taxon>
        <taxon>Methanobacteriota</taxon>
        <taxon>Methanomada group</taxon>
        <taxon>Methanobacteria</taxon>
        <taxon>Methanobacteriales</taxon>
        <taxon>Methanobacteriaceae</taxon>
        <taxon>Methanobrevibacter</taxon>
    </lineage>
</organism>
<proteinExistence type="predicted"/>
<dbReference type="InterPro" id="IPR027267">
    <property type="entry name" value="AH/BAR_dom_sf"/>
</dbReference>
<evidence type="ECO:0000256" key="1">
    <source>
        <dbReference type="SAM" id="Coils"/>
    </source>
</evidence>
<keyword evidence="1" id="KW-0175">Coiled coil</keyword>
<dbReference type="AlphaFoldDB" id="A0A8T3VQ04"/>
<dbReference type="SUPFAM" id="SSF103657">
    <property type="entry name" value="BAR/IMD domain-like"/>
    <property type="match status" value="1"/>
</dbReference>
<dbReference type="Proteomes" id="UP000732619">
    <property type="component" value="Unassembled WGS sequence"/>
</dbReference>
<dbReference type="EMBL" id="SUTG01000089">
    <property type="protein sequence ID" value="MBE6513402.1"/>
    <property type="molecule type" value="Genomic_DNA"/>
</dbReference>
<evidence type="ECO:0000313" key="2">
    <source>
        <dbReference type="EMBL" id="MBE6513402.1"/>
    </source>
</evidence>
<accession>A0A8T3VQ04</accession>
<protein>
    <submittedName>
        <fullName evidence="2">Uncharacterized protein</fullName>
    </submittedName>
</protein>
<gene>
    <name evidence="2" type="ORF">E7Z75_09750</name>
</gene>
<name>A0A8T3VQ04_METOL</name>
<evidence type="ECO:0000313" key="3">
    <source>
        <dbReference type="Proteomes" id="UP000732619"/>
    </source>
</evidence>
<comment type="caution">
    <text evidence="2">The sequence shown here is derived from an EMBL/GenBank/DDBJ whole genome shotgun (WGS) entry which is preliminary data.</text>
</comment>
<feature type="coiled-coil region" evidence="1">
    <location>
        <begin position="70"/>
        <end position="220"/>
    </location>
</feature>